<comment type="caution">
    <text evidence="1">The sequence shown here is derived from an EMBL/GenBank/DDBJ whole genome shotgun (WGS) entry which is preliminary data.</text>
</comment>
<protein>
    <submittedName>
        <fullName evidence="1">Uncharacterized protein</fullName>
    </submittedName>
</protein>
<dbReference type="AlphaFoldDB" id="A0AA37NVW1"/>
<dbReference type="EMBL" id="BQXU01000007">
    <property type="protein sequence ID" value="GKT43672.1"/>
    <property type="molecule type" value="Genomic_DNA"/>
</dbReference>
<keyword evidence="2" id="KW-1185">Reference proteome</keyword>
<gene>
    <name evidence="1" type="ORF">ColSpa_03853</name>
</gene>
<dbReference type="GeneID" id="73324655"/>
<organism evidence="1 2">
    <name type="scientific">Colletotrichum spaethianum</name>
    <dbReference type="NCBI Taxonomy" id="700344"/>
    <lineage>
        <taxon>Eukaryota</taxon>
        <taxon>Fungi</taxon>
        <taxon>Dikarya</taxon>
        <taxon>Ascomycota</taxon>
        <taxon>Pezizomycotina</taxon>
        <taxon>Sordariomycetes</taxon>
        <taxon>Hypocreomycetidae</taxon>
        <taxon>Glomerellales</taxon>
        <taxon>Glomerellaceae</taxon>
        <taxon>Colletotrichum</taxon>
        <taxon>Colletotrichum spaethianum species complex</taxon>
    </lineage>
</organism>
<dbReference type="Proteomes" id="UP001055115">
    <property type="component" value="Unassembled WGS sequence"/>
</dbReference>
<reference evidence="1 2" key="1">
    <citation type="submission" date="2022-03" db="EMBL/GenBank/DDBJ databases">
        <title>Genome data of Colletotrichum spp.</title>
        <authorList>
            <person name="Utami Y.D."/>
            <person name="Hiruma K."/>
        </authorList>
    </citation>
    <scope>NUCLEOTIDE SEQUENCE [LARGE SCALE GENOMIC DNA]</scope>
    <source>
        <strain evidence="1 2">MAFF 239500</strain>
    </source>
</reference>
<evidence type="ECO:0000313" key="1">
    <source>
        <dbReference type="EMBL" id="GKT43672.1"/>
    </source>
</evidence>
<proteinExistence type="predicted"/>
<name>A0AA37NVW1_9PEZI</name>
<dbReference type="RefSeq" id="XP_049126022.1">
    <property type="nucleotide sequence ID" value="XM_049270065.1"/>
</dbReference>
<accession>A0AA37NVW1</accession>
<sequence>MGPEDYIAIFRGPPEANLDLTLAGNWKSLKQFDTPSFPGTSRRERRCAAQPSTSVSMTREGVVGFVGSGPGAVDLGEDNATGDCVERAAGEVVLRGAGSVVHVGFRHARLAERKVSVETRQAIDVADVLLIEPPGKKCGLVRCVDLLRWEKLLRWRAFGGDDRQGRKKKDPLRTGID</sequence>
<evidence type="ECO:0000313" key="2">
    <source>
        <dbReference type="Proteomes" id="UP001055115"/>
    </source>
</evidence>